<gene>
    <name evidence="3" type="ORF">L596_028036</name>
</gene>
<feature type="region of interest" description="Disordered" evidence="1">
    <location>
        <begin position="29"/>
        <end position="48"/>
    </location>
</feature>
<protein>
    <recommendedName>
        <fullName evidence="2">Nucleoporin Nup120/160 beta-propeller domain-containing protein</fullName>
    </recommendedName>
</protein>
<reference evidence="3 4" key="1">
    <citation type="journal article" date="2015" name="Genome Biol.">
        <title>Comparative genomics of Steinernema reveals deeply conserved gene regulatory networks.</title>
        <authorList>
            <person name="Dillman A.R."/>
            <person name="Macchietto M."/>
            <person name="Porter C.F."/>
            <person name="Rogers A."/>
            <person name="Williams B."/>
            <person name="Antoshechkin I."/>
            <person name="Lee M.M."/>
            <person name="Goodwin Z."/>
            <person name="Lu X."/>
            <person name="Lewis E.E."/>
            <person name="Goodrich-Blair H."/>
            <person name="Stock S.P."/>
            <person name="Adams B.J."/>
            <person name="Sternberg P.W."/>
            <person name="Mortazavi A."/>
        </authorList>
    </citation>
    <scope>NUCLEOTIDE SEQUENCE [LARGE SCALE GENOMIC DNA]</scope>
    <source>
        <strain evidence="3 4">ALL</strain>
    </source>
</reference>
<dbReference type="InterPro" id="IPR059141">
    <property type="entry name" value="Beta-prop_Nup120_160"/>
</dbReference>
<dbReference type="OrthoDB" id="5792595at2759"/>
<proteinExistence type="predicted"/>
<evidence type="ECO:0000256" key="1">
    <source>
        <dbReference type="SAM" id="MobiDB-lite"/>
    </source>
</evidence>
<name>A0A4U5LXB8_STECR</name>
<reference evidence="3 4" key="2">
    <citation type="journal article" date="2019" name="G3 (Bethesda)">
        <title>Hybrid Assembly of the Genome of the Entomopathogenic Nematode Steinernema carpocapsae Identifies the X-Chromosome.</title>
        <authorList>
            <person name="Serra L."/>
            <person name="Macchietto M."/>
            <person name="Macias-Munoz A."/>
            <person name="McGill C.J."/>
            <person name="Rodriguez I.M."/>
            <person name="Rodriguez B."/>
            <person name="Murad R."/>
            <person name="Mortazavi A."/>
        </authorList>
    </citation>
    <scope>NUCLEOTIDE SEQUENCE [LARGE SCALE GENOMIC DNA]</scope>
    <source>
        <strain evidence="3 4">ALL</strain>
    </source>
</reference>
<feature type="domain" description="Nucleoporin Nup120/160 beta-propeller" evidence="2">
    <location>
        <begin position="115"/>
        <end position="569"/>
    </location>
</feature>
<evidence type="ECO:0000259" key="2">
    <source>
        <dbReference type="Pfam" id="PF11715"/>
    </source>
</evidence>
<feature type="compositionally biased region" description="Basic and acidic residues" evidence="1">
    <location>
        <begin position="30"/>
        <end position="48"/>
    </location>
</feature>
<dbReference type="Pfam" id="PF11715">
    <property type="entry name" value="Beta-prop_Nup120_160"/>
    <property type="match status" value="1"/>
</dbReference>
<dbReference type="STRING" id="34508.A0A4U5LXB8"/>
<keyword evidence="4" id="KW-1185">Reference proteome</keyword>
<dbReference type="EMBL" id="AZBU02000011">
    <property type="protein sequence ID" value="TKR60850.1"/>
    <property type="molecule type" value="Genomic_DNA"/>
</dbReference>
<sequence length="893" mass="100623">MSSSGNKVQELVRETAACSVNGSANTGKLIFREKPETTKQEDSNGKKPVKDAKTFRMNLFREAEVVFPGTFRQNAPVGRTLSIRSNAVISAASGSDIQDTAGSFGFPEESGLENRFIIWRALGPNITFEEYSADCDPQGAVLCLHFEHCSIIKGTKIYFSGERLVIVVPTHRSVHRFYIDLSELERPESLNDIAVLSLLPTGEDLDVVHHEHVFTTTGNASACEITMLATDQTLLAGHFQDGQLVSVIMPSLIHSNQHSRGDERVLKIPRSPHENRGKMASRGSSGHLPRTSIRIFNSVFGMLRYILSTQQVVQTIDLLRQIGEDPADLRPVAIKTTLLKTRIVITINVKHGATTKLLFFSPVADELTFLAQINGDPKGELLDTEITEGVRSEHALCWGIRRNGPKAKCRYNLATCELDFRDCKEEWTEVMNVVSLDPLPCKTALRRERIAHLKRRIFGGDEFTIEVLLRTINMECKGTDQRTFLHDYPNIQNYVEEFVENIYLKQMRERNAVLAMDKSGVESAAESFWKKFLTTCEEFQATAGFLPIVIWTAPELELVGVIQQARFTVCIDNDEEMERMLHPHFTNQEAEKLYGIISEASNVWKRMDAEIEDQLIRLRGAIVGYMKNIRSLAMNFADLSPFDGHDRPRAAMFEYRNSLFAAGLLSATLRRYVLKRYEFAQSLCDIVIFGVPRVLKSGQLKKVVEDRDFVSRVRAMYTSFKVLTNALCFRVTCRLPSAAGDSVEGSTNSKRMCVAEAFFALGGPTLFSSGNTIPSTVEVEMMENSELAALEGEERENYIRSRTRRRSSIATHPFHRFVQDCSFGSVLFLWPGSPELMLPRFLRKQGMFYALQHYCTFNDSSLDADLTCTEKRLLLLSRTLPKMVSQGMTKTIP</sequence>
<evidence type="ECO:0000313" key="4">
    <source>
        <dbReference type="Proteomes" id="UP000298663"/>
    </source>
</evidence>
<dbReference type="AlphaFoldDB" id="A0A4U5LXB8"/>
<comment type="caution">
    <text evidence="3">The sequence shown here is derived from an EMBL/GenBank/DDBJ whole genome shotgun (WGS) entry which is preliminary data.</text>
</comment>
<dbReference type="Proteomes" id="UP000298663">
    <property type="component" value="Unassembled WGS sequence"/>
</dbReference>
<organism evidence="3 4">
    <name type="scientific">Steinernema carpocapsae</name>
    <name type="common">Entomopathogenic nematode</name>
    <dbReference type="NCBI Taxonomy" id="34508"/>
    <lineage>
        <taxon>Eukaryota</taxon>
        <taxon>Metazoa</taxon>
        <taxon>Ecdysozoa</taxon>
        <taxon>Nematoda</taxon>
        <taxon>Chromadorea</taxon>
        <taxon>Rhabditida</taxon>
        <taxon>Tylenchina</taxon>
        <taxon>Panagrolaimomorpha</taxon>
        <taxon>Strongyloidoidea</taxon>
        <taxon>Steinernematidae</taxon>
        <taxon>Steinernema</taxon>
    </lineage>
</organism>
<evidence type="ECO:0000313" key="3">
    <source>
        <dbReference type="EMBL" id="TKR60850.1"/>
    </source>
</evidence>
<accession>A0A4U5LXB8</accession>